<evidence type="ECO:0000313" key="2">
    <source>
        <dbReference type="EMBL" id="PRX97863.1"/>
    </source>
</evidence>
<dbReference type="GO" id="GO:0016787">
    <property type="term" value="F:hydrolase activity"/>
    <property type="evidence" value="ECO:0007669"/>
    <property type="project" value="UniProtKB-KW"/>
</dbReference>
<protein>
    <submittedName>
        <fullName evidence="2">Alpha/beta hydrolase family protein</fullName>
    </submittedName>
</protein>
<dbReference type="InterPro" id="IPR052897">
    <property type="entry name" value="Sec-Metab_Biosynth_Hydrolase"/>
</dbReference>
<dbReference type="Pfam" id="PF12697">
    <property type="entry name" value="Abhydrolase_6"/>
    <property type="match status" value="1"/>
</dbReference>
<dbReference type="Gene3D" id="3.40.50.1820">
    <property type="entry name" value="alpha/beta hydrolase"/>
    <property type="match status" value="1"/>
</dbReference>
<organism evidence="2 3">
    <name type="scientific">Allonocardiopsis opalescens</name>
    <dbReference type="NCBI Taxonomy" id="1144618"/>
    <lineage>
        <taxon>Bacteria</taxon>
        <taxon>Bacillati</taxon>
        <taxon>Actinomycetota</taxon>
        <taxon>Actinomycetes</taxon>
        <taxon>Streptosporangiales</taxon>
        <taxon>Allonocardiopsis</taxon>
    </lineage>
</organism>
<dbReference type="InterPro" id="IPR029058">
    <property type="entry name" value="AB_hydrolase_fold"/>
</dbReference>
<evidence type="ECO:0000259" key="1">
    <source>
        <dbReference type="Pfam" id="PF12697"/>
    </source>
</evidence>
<dbReference type="SUPFAM" id="SSF53474">
    <property type="entry name" value="alpha/beta-Hydrolases"/>
    <property type="match status" value="1"/>
</dbReference>
<dbReference type="PANTHER" id="PTHR37017:SF11">
    <property type="entry name" value="ESTERASE_LIPASE_THIOESTERASE DOMAIN-CONTAINING PROTEIN"/>
    <property type="match status" value="1"/>
</dbReference>
<accession>A0A2T0Q241</accession>
<sequence length="185" mass="18495">MATRAPLTVVLVHGNFLGPWSWEPVAAILAGRGMRAVSVPLPSSTASAAGPGGDLHDDAAAVRAAVAGQDGPVVLCGHSYGGAVVTEAAAEADGAVAHLVYLAGAVPDAGESMADLARAASPPAAGGGEAGESVRVRGDGMIELLPDSARHRLFHDCDEERTRAALDRLVPSNPVVGTQPLRGAG</sequence>
<dbReference type="EMBL" id="PVZC01000005">
    <property type="protein sequence ID" value="PRX97863.1"/>
    <property type="molecule type" value="Genomic_DNA"/>
</dbReference>
<evidence type="ECO:0000313" key="3">
    <source>
        <dbReference type="Proteomes" id="UP000237846"/>
    </source>
</evidence>
<dbReference type="PANTHER" id="PTHR37017">
    <property type="entry name" value="AB HYDROLASE-1 DOMAIN-CONTAINING PROTEIN-RELATED"/>
    <property type="match status" value="1"/>
</dbReference>
<gene>
    <name evidence="2" type="ORF">CLV72_105213</name>
</gene>
<proteinExistence type="predicted"/>
<keyword evidence="2" id="KW-0378">Hydrolase</keyword>
<dbReference type="AlphaFoldDB" id="A0A2T0Q241"/>
<keyword evidence="3" id="KW-1185">Reference proteome</keyword>
<feature type="domain" description="AB hydrolase-1" evidence="1">
    <location>
        <begin position="9"/>
        <end position="178"/>
    </location>
</feature>
<comment type="caution">
    <text evidence="2">The sequence shown here is derived from an EMBL/GenBank/DDBJ whole genome shotgun (WGS) entry which is preliminary data.</text>
</comment>
<dbReference type="RefSeq" id="WP_170141018.1">
    <property type="nucleotide sequence ID" value="NZ_PVZC01000005.1"/>
</dbReference>
<name>A0A2T0Q241_9ACTN</name>
<reference evidence="2 3" key="1">
    <citation type="submission" date="2018-03" db="EMBL/GenBank/DDBJ databases">
        <title>Genomic Encyclopedia of Archaeal and Bacterial Type Strains, Phase II (KMG-II): from individual species to whole genera.</title>
        <authorList>
            <person name="Goeker M."/>
        </authorList>
    </citation>
    <scope>NUCLEOTIDE SEQUENCE [LARGE SCALE GENOMIC DNA]</scope>
    <source>
        <strain evidence="2 3">DSM 45601</strain>
    </source>
</reference>
<dbReference type="Proteomes" id="UP000237846">
    <property type="component" value="Unassembled WGS sequence"/>
</dbReference>
<dbReference type="InterPro" id="IPR000073">
    <property type="entry name" value="AB_hydrolase_1"/>
</dbReference>